<evidence type="ECO:0000256" key="1">
    <source>
        <dbReference type="SAM" id="MobiDB-lite"/>
    </source>
</evidence>
<dbReference type="RefSeq" id="WP_180571475.1">
    <property type="nucleotide sequence ID" value="NZ_JACCKB010000092.1"/>
</dbReference>
<proteinExistence type="predicted"/>
<protein>
    <submittedName>
        <fullName evidence="2">Uncharacterized protein</fullName>
    </submittedName>
</protein>
<reference evidence="2 3" key="1">
    <citation type="submission" date="2020-07" db="EMBL/GenBank/DDBJ databases">
        <title>Endozoicomonas sp. nov., isolated from sediment.</title>
        <authorList>
            <person name="Gu T."/>
        </authorList>
    </citation>
    <scope>NUCLEOTIDE SEQUENCE [LARGE SCALE GENOMIC DNA]</scope>
    <source>
        <strain evidence="2 3">SM1973</strain>
    </source>
</reference>
<evidence type="ECO:0000313" key="2">
    <source>
        <dbReference type="EMBL" id="NYZ69488.1"/>
    </source>
</evidence>
<comment type="caution">
    <text evidence="2">The sequence shown here is derived from an EMBL/GenBank/DDBJ whole genome shotgun (WGS) entry which is preliminary data.</text>
</comment>
<organism evidence="2 3">
    <name type="scientific">Spartinivicinus marinus</name>
    <dbReference type="NCBI Taxonomy" id="2994442"/>
    <lineage>
        <taxon>Bacteria</taxon>
        <taxon>Pseudomonadati</taxon>
        <taxon>Pseudomonadota</taxon>
        <taxon>Gammaproteobacteria</taxon>
        <taxon>Oceanospirillales</taxon>
        <taxon>Zooshikellaceae</taxon>
        <taxon>Spartinivicinus</taxon>
    </lineage>
</organism>
<dbReference type="EMBL" id="JACCKB010000092">
    <property type="protein sequence ID" value="NYZ69488.1"/>
    <property type="molecule type" value="Genomic_DNA"/>
</dbReference>
<feature type="region of interest" description="Disordered" evidence="1">
    <location>
        <begin position="46"/>
        <end position="67"/>
    </location>
</feature>
<feature type="compositionally biased region" description="Polar residues" evidence="1">
    <location>
        <begin position="51"/>
        <end position="67"/>
    </location>
</feature>
<sequence length="67" mass="7717">MGPEILDKQGIRYTKIHSAKFYENTNDIISIQYCDESKNLNKLNLSDKNKPTTNLIEKNSPSCIEQK</sequence>
<name>A0A853IG17_9GAMM</name>
<accession>A0A853IG17</accession>
<dbReference type="AlphaFoldDB" id="A0A853IG17"/>
<dbReference type="Proteomes" id="UP000569732">
    <property type="component" value="Unassembled WGS sequence"/>
</dbReference>
<gene>
    <name evidence="2" type="ORF">H0A36_26070</name>
</gene>
<evidence type="ECO:0000313" key="3">
    <source>
        <dbReference type="Proteomes" id="UP000569732"/>
    </source>
</evidence>
<keyword evidence="3" id="KW-1185">Reference proteome</keyword>